<organism evidence="2 3">
    <name type="scientific">Microscilla marina ATCC 23134</name>
    <dbReference type="NCBI Taxonomy" id="313606"/>
    <lineage>
        <taxon>Bacteria</taxon>
        <taxon>Pseudomonadati</taxon>
        <taxon>Bacteroidota</taxon>
        <taxon>Cytophagia</taxon>
        <taxon>Cytophagales</taxon>
        <taxon>Microscillaceae</taxon>
        <taxon>Microscilla</taxon>
    </lineage>
</organism>
<comment type="caution">
    <text evidence="2">The sequence shown here is derived from an EMBL/GenBank/DDBJ whole genome shotgun (WGS) entry which is preliminary data.</text>
</comment>
<gene>
    <name evidence="2" type="ORF">M23134_06478</name>
</gene>
<keyword evidence="3" id="KW-1185">Reference proteome</keyword>
<protein>
    <recommendedName>
        <fullName evidence="4">Terminase small subunit</fullName>
    </recommendedName>
</protein>
<evidence type="ECO:0000313" key="3">
    <source>
        <dbReference type="Proteomes" id="UP000004095"/>
    </source>
</evidence>
<evidence type="ECO:0000256" key="1">
    <source>
        <dbReference type="SAM" id="MobiDB-lite"/>
    </source>
</evidence>
<proteinExistence type="predicted"/>
<dbReference type="EMBL" id="AAWS01000068">
    <property type="protein sequence ID" value="EAY24491.1"/>
    <property type="molecule type" value="Genomic_DNA"/>
</dbReference>
<feature type="region of interest" description="Disordered" evidence="1">
    <location>
        <begin position="1"/>
        <end position="30"/>
    </location>
</feature>
<accession>A1ZYR7</accession>
<evidence type="ECO:0000313" key="2">
    <source>
        <dbReference type="EMBL" id="EAY24491.1"/>
    </source>
</evidence>
<dbReference type="Proteomes" id="UP000004095">
    <property type="component" value="Unassembled WGS sequence"/>
</dbReference>
<reference evidence="2 3" key="1">
    <citation type="submission" date="2007-01" db="EMBL/GenBank/DDBJ databases">
        <authorList>
            <person name="Haygood M."/>
            <person name="Podell S."/>
            <person name="Anderson C."/>
            <person name="Hopkinson B."/>
            <person name="Roe K."/>
            <person name="Barbeau K."/>
            <person name="Gaasterland T."/>
            <person name="Ferriera S."/>
            <person name="Johnson J."/>
            <person name="Kravitz S."/>
            <person name="Beeson K."/>
            <person name="Sutton G."/>
            <person name="Rogers Y.-H."/>
            <person name="Friedman R."/>
            <person name="Frazier M."/>
            <person name="Venter J.C."/>
        </authorList>
    </citation>
    <scope>NUCLEOTIDE SEQUENCE [LARGE SCALE GENOMIC DNA]</scope>
    <source>
        <strain evidence="2 3">ATCC 23134</strain>
    </source>
</reference>
<sequence length="169" mass="19434">MKINTMNKNTQKKLNTSQPPTQRNQRSTAQKKADFLKAMEKSLGIIQTACDMAKVNRGSVYRWLENDEKFLQAIRRDVRDVSCEFAESKLLQRIQGMTYEEEVVVRLGKNDFKIVKVKKYLPPDTKAIVDYLGARGGHLGYGKQKLEHSGEITTKSFQVMIENPHKKED</sequence>
<name>A1ZYR7_MICM2</name>
<evidence type="ECO:0008006" key="4">
    <source>
        <dbReference type="Google" id="ProtNLM"/>
    </source>
</evidence>
<dbReference type="AlphaFoldDB" id="A1ZYR7"/>